<accession>A0A2S5TJ64</accession>
<organism evidence="2 3">
    <name type="scientific">Solimonas fluminis</name>
    <dbReference type="NCBI Taxonomy" id="2086571"/>
    <lineage>
        <taxon>Bacteria</taxon>
        <taxon>Pseudomonadati</taxon>
        <taxon>Pseudomonadota</taxon>
        <taxon>Gammaproteobacteria</taxon>
        <taxon>Nevskiales</taxon>
        <taxon>Nevskiaceae</taxon>
        <taxon>Solimonas</taxon>
    </lineage>
</organism>
<dbReference type="InterPro" id="IPR002725">
    <property type="entry name" value="YgjP-like_metallopeptidase"/>
</dbReference>
<dbReference type="InterPro" id="IPR053136">
    <property type="entry name" value="UTP_pyrophosphatase-like"/>
</dbReference>
<dbReference type="PANTHER" id="PTHR30399">
    <property type="entry name" value="UNCHARACTERIZED PROTEIN YGJP"/>
    <property type="match status" value="1"/>
</dbReference>
<sequence length="252" mass="29201">MSEAPATTQFELFQEEYRLVERRSPRSRNLKIEIRSATEVRLVYPRWVSRAQALAFLQERQGWVREKLAELREQQARRGATGLRWDGQGELLFQGQRLPLRLVPASGLRPQVRFGPEEVSLFAAPQLGLQPRHLELILRRALLQRARQQARLLLDEEGARLGVPASGLRVNDPRTQWGSCNPGGLICLSWRLLLAPPEVFRYVAVHELCHLVHRNHSPRFWALVERQMPGHDAQREWLRENGSLLQEWLPKS</sequence>
<proteinExistence type="predicted"/>
<comment type="caution">
    <text evidence="2">The sequence shown here is derived from an EMBL/GenBank/DDBJ whole genome shotgun (WGS) entry which is preliminary data.</text>
</comment>
<evidence type="ECO:0000259" key="1">
    <source>
        <dbReference type="Pfam" id="PF01863"/>
    </source>
</evidence>
<dbReference type="Proteomes" id="UP000238220">
    <property type="component" value="Unassembled WGS sequence"/>
</dbReference>
<evidence type="ECO:0000313" key="2">
    <source>
        <dbReference type="EMBL" id="PPE74848.1"/>
    </source>
</evidence>
<dbReference type="Gene3D" id="3.30.2010.10">
    <property type="entry name" value="Metalloproteases ('zincins'), catalytic domain"/>
    <property type="match status" value="1"/>
</dbReference>
<dbReference type="RefSeq" id="WP_104229075.1">
    <property type="nucleotide sequence ID" value="NZ_PSNW01000002.1"/>
</dbReference>
<keyword evidence="3" id="KW-1185">Reference proteome</keyword>
<dbReference type="CDD" id="cd07344">
    <property type="entry name" value="M48_yhfN_like"/>
    <property type="match status" value="1"/>
</dbReference>
<dbReference type="OrthoDB" id="9811177at2"/>
<dbReference type="PANTHER" id="PTHR30399:SF1">
    <property type="entry name" value="UTP PYROPHOSPHATASE"/>
    <property type="match status" value="1"/>
</dbReference>
<dbReference type="AlphaFoldDB" id="A0A2S5TJ64"/>
<reference evidence="2 3" key="1">
    <citation type="submission" date="2018-02" db="EMBL/GenBank/DDBJ databases">
        <title>Genome sequencing of Solimonas sp. HR-BB.</title>
        <authorList>
            <person name="Lee Y."/>
            <person name="Jeon C.O."/>
        </authorList>
    </citation>
    <scope>NUCLEOTIDE SEQUENCE [LARGE SCALE GENOMIC DNA]</scope>
    <source>
        <strain evidence="2 3">HR-BB</strain>
    </source>
</reference>
<gene>
    <name evidence="2" type="ORF">C3942_04005</name>
</gene>
<protein>
    <recommendedName>
        <fullName evidence="1">YgjP-like metallopeptidase domain-containing protein</fullName>
    </recommendedName>
</protein>
<evidence type="ECO:0000313" key="3">
    <source>
        <dbReference type="Proteomes" id="UP000238220"/>
    </source>
</evidence>
<feature type="domain" description="YgjP-like metallopeptidase" evidence="1">
    <location>
        <begin position="28"/>
        <end position="240"/>
    </location>
</feature>
<dbReference type="EMBL" id="PSNW01000002">
    <property type="protein sequence ID" value="PPE74848.1"/>
    <property type="molecule type" value="Genomic_DNA"/>
</dbReference>
<name>A0A2S5TJ64_9GAMM</name>
<dbReference type="Pfam" id="PF01863">
    <property type="entry name" value="YgjP-like"/>
    <property type="match status" value="1"/>
</dbReference>